<dbReference type="Pfam" id="PF12770">
    <property type="entry name" value="CHAT"/>
    <property type="match status" value="1"/>
</dbReference>
<dbReference type="EMBL" id="MU858210">
    <property type="protein sequence ID" value="KAK4209276.1"/>
    <property type="molecule type" value="Genomic_DNA"/>
</dbReference>
<name>A0AAN6XZ49_9PEZI</name>
<dbReference type="InterPro" id="IPR024983">
    <property type="entry name" value="CHAT_dom"/>
</dbReference>
<evidence type="ECO:0000313" key="2">
    <source>
        <dbReference type="EMBL" id="KAK4209276.1"/>
    </source>
</evidence>
<accession>A0AAN6XZ49</accession>
<reference evidence="2" key="1">
    <citation type="journal article" date="2023" name="Mol. Phylogenet. Evol.">
        <title>Genome-scale phylogeny and comparative genomics of the fungal order Sordariales.</title>
        <authorList>
            <person name="Hensen N."/>
            <person name="Bonometti L."/>
            <person name="Westerberg I."/>
            <person name="Brannstrom I.O."/>
            <person name="Guillou S."/>
            <person name="Cros-Aarteil S."/>
            <person name="Calhoun S."/>
            <person name="Haridas S."/>
            <person name="Kuo A."/>
            <person name="Mondo S."/>
            <person name="Pangilinan J."/>
            <person name="Riley R."/>
            <person name="LaButti K."/>
            <person name="Andreopoulos B."/>
            <person name="Lipzen A."/>
            <person name="Chen C."/>
            <person name="Yan M."/>
            <person name="Daum C."/>
            <person name="Ng V."/>
            <person name="Clum A."/>
            <person name="Steindorff A."/>
            <person name="Ohm R.A."/>
            <person name="Martin F."/>
            <person name="Silar P."/>
            <person name="Natvig D.O."/>
            <person name="Lalanne C."/>
            <person name="Gautier V."/>
            <person name="Ament-Velasquez S.L."/>
            <person name="Kruys A."/>
            <person name="Hutchinson M.I."/>
            <person name="Powell A.J."/>
            <person name="Barry K."/>
            <person name="Miller A.N."/>
            <person name="Grigoriev I.V."/>
            <person name="Debuchy R."/>
            <person name="Gladieux P."/>
            <person name="Hiltunen Thoren M."/>
            <person name="Johannesson H."/>
        </authorList>
    </citation>
    <scope>NUCLEOTIDE SEQUENCE</scope>
    <source>
        <strain evidence="2">PSN293</strain>
    </source>
</reference>
<evidence type="ECO:0000259" key="1">
    <source>
        <dbReference type="Pfam" id="PF12770"/>
    </source>
</evidence>
<evidence type="ECO:0000313" key="3">
    <source>
        <dbReference type="Proteomes" id="UP001301769"/>
    </source>
</evidence>
<organism evidence="2 3">
    <name type="scientific">Rhypophila decipiens</name>
    <dbReference type="NCBI Taxonomy" id="261697"/>
    <lineage>
        <taxon>Eukaryota</taxon>
        <taxon>Fungi</taxon>
        <taxon>Dikarya</taxon>
        <taxon>Ascomycota</taxon>
        <taxon>Pezizomycotina</taxon>
        <taxon>Sordariomycetes</taxon>
        <taxon>Sordariomycetidae</taxon>
        <taxon>Sordariales</taxon>
        <taxon>Naviculisporaceae</taxon>
        <taxon>Rhypophila</taxon>
    </lineage>
</organism>
<feature type="domain" description="CHAT" evidence="1">
    <location>
        <begin position="685"/>
        <end position="981"/>
    </location>
</feature>
<proteinExistence type="predicted"/>
<dbReference type="InterPro" id="IPR011990">
    <property type="entry name" value="TPR-like_helical_dom_sf"/>
</dbReference>
<comment type="caution">
    <text evidence="2">The sequence shown here is derived from an EMBL/GenBank/DDBJ whole genome shotgun (WGS) entry which is preliminary data.</text>
</comment>
<dbReference type="Proteomes" id="UP001301769">
    <property type="component" value="Unassembled WGS sequence"/>
</dbReference>
<dbReference type="AlphaFoldDB" id="A0AAN6XZ49"/>
<protein>
    <submittedName>
        <fullName evidence="2">CHAT domain-containing protein</fullName>
    </submittedName>
</protein>
<gene>
    <name evidence="2" type="ORF">QBC37DRAFT_443419</name>
</gene>
<reference evidence="2" key="2">
    <citation type="submission" date="2023-05" db="EMBL/GenBank/DDBJ databases">
        <authorList>
            <consortium name="Lawrence Berkeley National Laboratory"/>
            <person name="Steindorff A."/>
            <person name="Hensen N."/>
            <person name="Bonometti L."/>
            <person name="Westerberg I."/>
            <person name="Brannstrom I.O."/>
            <person name="Guillou S."/>
            <person name="Cros-Aarteil S."/>
            <person name="Calhoun S."/>
            <person name="Haridas S."/>
            <person name="Kuo A."/>
            <person name="Mondo S."/>
            <person name="Pangilinan J."/>
            <person name="Riley R."/>
            <person name="Labutti K."/>
            <person name="Andreopoulos B."/>
            <person name="Lipzen A."/>
            <person name="Chen C."/>
            <person name="Yanf M."/>
            <person name="Daum C."/>
            <person name="Ng V."/>
            <person name="Clum A."/>
            <person name="Ohm R."/>
            <person name="Martin F."/>
            <person name="Silar P."/>
            <person name="Natvig D."/>
            <person name="Lalanne C."/>
            <person name="Gautier V."/>
            <person name="Ament-Velasquez S.L."/>
            <person name="Kruys A."/>
            <person name="Hutchinson M.I."/>
            <person name="Powell A.J."/>
            <person name="Barry K."/>
            <person name="Miller A.N."/>
            <person name="Grigoriev I.V."/>
            <person name="Debuchy R."/>
            <person name="Gladieux P."/>
            <person name="Thoren M.H."/>
            <person name="Johannesson H."/>
        </authorList>
    </citation>
    <scope>NUCLEOTIDE SEQUENCE</scope>
    <source>
        <strain evidence="2">PSN293</strain>
    </source>
</reference>
<sequence length="1005" mass="112040">MDINKTPGGLLGQKRYEDYCQTSTAEYLNSAIADTEEATRLVPDSHPTYPVMLSNLSVYYHTRYGLRTKDQDLNNSIHFAQEAVRLTPEGDPDRPGRLSNLSNALELRYKVKGQMLDLEQAIVSSQEAVDKASMDDNDLHKMLNSLGNQLGQRYVEYNNPKDLDDAINALIHADDRTPAEETWHKAIILQNLGVRLSERFVRTGDWPDLDESIRKAEQALELCGGESKDFQCIASELGNRLGARYTRTREQRDLERAISLTKEALDGTPQDHADRPLILLDLSNRLRDKYQRTPDYETYLGPAISYCEESVSLTSERRDPQRARRLNSLANLLHLRYGLRDRREEGDLKTAIDLVREAIEITKEDHTHYAGWANDLSKLLDNNGPEHLDESIEWAERAVERTPRGHSERASWTTHLASLLLKRCGEDHICAKDLLVEALSDDACPIQDRIKAGQVLLKKVDVMFLKDGDQKSARQTTHDTIKLISLYAPRHLDSEDKQNILTDVLGLASEAAAVALTTGEEPLVAVQLLEEGRGVLLGSLYDLRTNVESLGQDYPDLASQFVGLREKLNEPGYSNVLDTLNADSPDRKSSVVLGGGRREIGKSMDELIQTIRQQPGYDQFLLPPSGSALLEASSGGPVVLLNISPLRCDALIIRPSGIHCLGLPSITYADIKDHSEPRKRNSNQTLGWLWKHIVCPVFDFLGFTTACQHEPWPRIWWVPTGALIKFPLHAAGHHRELGGATSLDRVISSYSPSVKSIIHSQQRKAEMLTSPAAPDDRTLVLIAMEYTPNQPHLKQAPKEIDIVRGLGVQMGLSSVSPTCQKQPVLASLHDCRILHFAGHGSSDPTQPLKSKLLLSDWESTPLTVQDLLDINLAQNPPFLAYLSSCGSGQVADDRSVDESIHLSSAFQLAGFRHVIGTLWEVNDNLCFDLAKGVYERLKSGGLTDESVSAALHHATRSLRDDWVRQLSIAASTTVDSRRGWKKRKASTSIEVTIEAYWIPYVHYGA</sequence>
<dbReference type="Gene3D" id="1.25.40.10">
    <property type="entry name" value="Tetratricopeptide repeat domain"/>
    <property type="match status" value="2"/>
</dbReference>
<dbReference type="SUPFAM" id="SSF81901">
    <property type="entry name" value="HCP-like"/>
    <property type="match status" value="1"/>
</dbReference>
<keyword evidence="3" id="KW-1185">Reference proteome</keyword>